<dbReference type="PANTHER" id="PTHR45947:SF3">
    <property type="entry name" value="SULFOQUINOVOSYL TRANSFERASE SQD2"/>
    <property type="match status" value="1"/>
</dbReference>
<dbReference type="EC" id="2.4.-.-" evidence="3"/>
<evidence type="ECO:0000259" key="1">
    <source>
        <dbReference type="Pfam" id="PF00534"/>
    </source>
</evidence>
<dbReference type="InterPro" id="IPR001296">
    <property type="entry name" value="Glyco_trans_1"/>
</dbReference>
<dbReference type="PANTHER" id="PTHR45947">
    <property type="entry name" value="SULFOQUINOVOSYL TRANSFERASE SQD2"/>
    <property type="match status" value="1"/>
</dbReference>
<keyword evidence="3" id="KW-0808">Transferase</keyword>
<dbReference type="EMBL" id="JBHTGR010000009">
    <property type="protein sequence ID" value="MFC7746716.1"/>
    <property type="molecule type" value="Genomic_DNA"/>
</dbReference>
<gene>
    <name evidence="3" type="ORF">ACFQU8_05600</name>
</gene>
<dbReference type="Proteomes" id="UP001596620">
    <property type="component" value="Unassembled WGS sequence"/>
</dbReference>
<dbReference type="RefSeq" id="WP_382358226.1">
    <property type="nucleotide sequence ID" value="NZ_JBHTGR010000009.1"/>
</dbReference>
<name>A0ABW2USA9_9BACI</name>
<dbReference type="Pfam" id="PF00534">
    <property type="entry name" value="Glycos_transf_1"/>
    <property type="match status" value="1"/>
</dbReference>
<dbReference type="Gene3D" id="3.40.50.2000">
    <property type="entry name" value="Glycogen Phosphorylase B"/>
    <property type="match status" value="2"/>
</dbReference>
<dbReference type="Pfam" id="PF13477">
    <property type="entry name" value="Glyco_trans_4_2"/>
    <property type="match status" value="1"/>
</dbReference>
<dbReference type="SUPFAM" id="SSF53756">
    <property type="entry name" value="UDP-Glycosyltransferase/glycogen phosphorylase"/>
    <property type="match status" value="1"/>
</dbReference>
<keyword evidence="4" id="KW-1185">Reference proteome</keyword>
<evidence type="ECO:0000259" key="2">
    <source>
        <dbReference type="Pfam" id="PF13477"/>
    </source>
</evidence>
<dbReference type="GO" id="GO:0016757">
    <property type="term" value="F:glycosyltransferase activity"/>
    <property type="evidence" value="ECO:0007669"/>
    <property type="project" value="UniProtKB-KW"/>
</dbReference>
<feature type="domain" description="Glycosyltransferase subfamily 4-like N-terminal" evidence="2">
    <location>
        <begin position="2"/>
        <end position="134"/>
    </location>
</feature>
<keyword evidence="3" id="KW-0328">Glycosyltransferase</keyword>
<organism evidence="3 4">
    <name type="scientific">Lentibacillus kimchii</name>
    <dbReference type="NCBI Taxonomy" id="1542911"/>
    <lineage>
        <taxon>Bacteria</taxon>
        <taxon>Bacillati</taxon>
        <taxon>Bacillota</taxon>
        <taxon>Bacilli</taxon>
        <taxon>Bacillales</taxon>
        <taxon>Bacillaceae</taxon>
        <taxon>Lentibacillus</taxon>
    </lineage>
</organism>
<accession>A0ABW2USA9</accession>
<protein>
    <submittedName>
        <fullName evidence="3">Glycosyltransferase</fullName>
        <ecNumber evidence="3">2.4.-.-</ecNumber>
    </submittedName>
</protein>
<reference evidence="4" key="1">
    <citation type="journal article" date="2019" name="Int. J. Syst. Evol. Microbiol.">
        <title>The Global Catalogue of Microorganisms (GCM) 10K type strain sequencing project: providing services to taxonomists for standard genome sequencing and annotation.</title>
        <authorList>
            <consortium name="The Broad Institute Genomics Platform"/>
            <consortium name="The Broad Institute Genome Sequencing Center for Infectious Disease"/>
            <person name="Wu L."/>
            <person name="Ma J."/>
        </authorList>
    </citation>
    <scope>NUCLEOTIDE SEQUENCE [LARGE SCALE GENOMIC DNA]</scope>
    <source>
        <strain evidence="4">JCM 30234</strain>
    </source>
</reference>
<dbReference type="InterPro" id="IPR028098">
    <property type="entry name" value="Glyco_trans_4-like_N"/>
</dbReference>
<feature type="domain" description="Glycosyl transferase family 1" evidence="1">
    <location>
        <begin position="175"/>
        <end position="339"/>
    </location>
</feature>
<sequence>MRLCYMAPASVIHTVRWVNAMAARGHDVSLITMHAPARDAIDQRVHVIQLRVKAPAGYYLNVFEARKQLRQMDPDVLHAHYASGYGTLARLVRFNPTLLSVWGSDVFAFPERGERQQRLLTKNLQAATHVTSTSHAMKARTETFLQSKRPIDVIPFGIDLDRFQPAEAPKQDNSLITIGTVKKLEPIYGIDRLLRSICQLLENLHFASQNELAARIRVRIVGDGPQKDELKQQALSLGLADITTFCGAVPNEDVPEQLHQLDIYEALSRQESFGVAVLEASACGVPVLTSDAEGLPEVVQDGETGFTVDGDDIEAAAEKLQTLATEQDLRRQMGEKGRTFVRTHYDWQANVSQMEAVYQQLAGR</sequence>
<evidence type="ECO:0000313" key="3">
    <source>
        <dbReference type="EMBL" id="MFC7746716.1"/>
    </source>
</evidence>
<proteinExistence type="predicted"/>
<evidence type="ECO:0000313" key="4">
    <source>
        <dbReference type="Proteomes" id="UP001596620"/>
    </source>
</evidence>
<dbReference type="InterPro" id="IPR050194">
    <property type="entry name" value="Glycosyltransferase_grp1"/>
</dbReference>
<comment type="caution">
    <text evidence="3">The sequence shown here is derived from an EMBL/GenBank/DDBJ whole genome shotgun (WGS) entry which is preliminary data.</text>
</comment>